<gene>
    <name evidence="1" type="ORF">QAD02_021748</name>
</gene>
<name>A0ACC2PRC1_9HYME</name>
<comment type="caution">
    <text evidence="1">The sequence shown here is derived from an EMBL/GenBank/DDBJ whole genome shotgun (WGS) entry which is preliminary data.</text>
</comment>
<reference evidence="1" key="1">
    <citation type="submission" date="2023-04" db="EMBL/GenBank/DDBJ databases">
        <title>A chromosome-level genome assembly of the parasitoid wasp Eretmocerus hayati.</title>
        <authorList>
            <person name="Zhong Y."/>
            <person name="Liu S."/>
            <person name="Liu Y."/>
        </authorList>
    </citation>
    <scope>NUCLEOTIDE SEQUENCE</scope>
    <source>
        <strain evidence="1">ZJU_SS_LIU_2023</strain>
    </source>
</reference>
<dbReference type="Proteomes" id="UP001239111">
    <property type="component" value="Chromosome 1"/>
</dbReference>
<keyword evidence="2" id="KW-1185">Reference proteome</keyword>
<proteinExistence type="predicted"/>
<organism evidence="1 2">
    <name type="scientific">Eretmocerus hayati</name>
    <dbReference type="NCBI Taxonomy" id="131215"/>
    <lineage>
        <taxon>Eukaryota</taxon>
        <taxon>Metazoa</taxon>
        <taxon>Ecdysozoa</taxon>
        <taxon>Arthropoda</taxon>
        <taxon>Hexapoda</taxon>
        <taxon>Insecta</taxon>
        <taxon>Pterygota</taxon>
        <taxon>Neoptera</taxon>
        <taxon>Endopterygota</taxon>
        <taxon>Hymenoptera</taxon>
        <taxon>Apocrita</taxon>
        <taxon>Proctotrupomorpha</taxon>
        <taxon>Chalcidoidea</taxon>
        <taxon>Aphelinidae</taxon>
        <taxon>Aphelininae</taxon>
        <taxon>Eretmocerus</taxon>
    </lineage>
</organism>
<evidence type="ECO:0000313" key="2">
    <source>
        <dbReference type="Proteomes" id="UP001239111"/>
    </source>
</evidence>
<accession>A0ACC2PRC1</accession>
<sequence length="459" mass="53035">MSLASSPRTPVPLAAKIARLCNKRQSSVSGIFASNSSPLNGPHGRAFLSTQVPSNLRQQRSQKDKACSCKDPVSQSFGYFPGTLNTVYAPRFWMRWVYGCTKAGKKSKGCWARLIEDKQGKITVTGHHNHPPQILSAEKAEFYKALKQAVQTEKIDNRMIYKRLSMDLRFRDVAVHYPYKKVKRIMSKWRKGAHNRCTAKIKSIDDYVKFFQTPEDEKFLTYDEGRKLSYCLVDEGEGKQHLILYDKTFLEENKGAKVIQADSTFLASANIHRVTQLLTLMARNYDRISRLSSIVFLLMEILVLYQPFSGLHYFLIMQAFPCIWVLMTSKTAASYQKVLTKIKEDIWPELEPKEFIADFEGAFEIAVKKVYSKAEITGCYFHFCQALIRNAIKKHAAIHRNLQKNTERHLVLRQVMALAFLPEDDIFPTLKEIEEAARGKYGNYFDEFFSYIRSYWMER</sequence>
<dbReference type="EMBL" id="CM056741">
    <property type="protein sequence ID" value="KAJ8685955.1"/>
    <property type="molecule type" value="Genomic_DNA"/>
</dbReference>
<protein>
    <submittedName>
        <fullName evidence="1">Uncharacterized protein</fullName>
    </submittedName>
</protein>
<evidence type="ECO:0000313" key="1">
    <source>
        <dbReference type="EMBL" id="KAJ8685955.1"/>
    </source>
</evidence>